<dbReference type="SUPFAM" id="SSF51905">
    <property type="entry name" value="FAD/NAD(P)-binding domain"/>
    <property type="match status" value="1"/>
</dbReference>
<sequence length="387" mass="41954">MRVLVSGAGIAGLSLGLLLERRGVEVVIAERARRLEPLGHYIGLKGNGVRTVERMGLLDACRAREQRLDGVRFHTPSGRLLRENRATRLERELGGVLFFRRADLHAALHEAVAGKVELRLGTEVQALEAGPERVEVRLSDGRSEAFDALIGADGVRSPTRARVFGSGHEVPLGGRYIALTVEVDHGLDPRFVAAYLGRGQMVGLIPIGPRVASPFVYHADGGEQPASRSAADVRDFLLRACGDFGAPVRRTFEAIDASSYVFTDSITMVRPPRIVKGRVALLGDAAACPTFLSGMGSALALQGAYHLARALEEHPGDVPAALLRYEAGIRPIAARYQQSAWKMRGFVLGRSRVRAAVRDAALAWMPDRLFVREAQRFYAAERAASPA</sequence>
<evidence type="ECO:0000259" key="1">
    <source>
        <dbReference type="Pfam" id="PF01494"/>
    </source>
</evidence>
<dbReference type="EMBL" id="CP012670">
    <property type="protein sequence ID" value="AUX26432.1"/>
    <property type="molecule type" value="Genomic_DNA"/>
</dbReference>
<feature type="domain" description="FAD-binding" evidence="1">
    <location>
        <begin position="2"/>
        <end position="337"/>
    </location>
</feature>
<dbReference type="RefSeq" id="WP_165373498.1">
    <property type="nucleotide sequence ID" value="NZ_CP012670.1"/>
</dbReference>
<accession>A0A4V0NEJ9</accession>
<dbReference type="PANTHER" id="PTHR46865">
    <property type="entry name" value="OXIDOREDUCTASE-RELATED"/>
    <property type="match status" value="1"/>
</dbReference>
<dbReference type="Gene3D" id="3.30.9.10">
    <property type="entry name" value="D-Amino Acid Oxidase, subunit A, domain 2"/>
    <property type="match status" value="1"/>
</dbReference>
<dbReference type="GO" id="GO:0071949">
    <property type="term" value="F:FAD binding"/>
    <property type="evidence" value="ECO:0007669"/>
    <property type="project" value="InterPro"/>
</dbReference>
<reference evidence="2 3" key="1">
    <citation type="submission" date="2015-09" db="EMBL/GenBank/DDBJ databases">
        <title>Sorangium comparison.</title>
        <authorList>
            <person name="Zaburannyi N."/>
            <person name="Bunk B."/>
            <person name="Overmann J."/>
            <person name="Mueller R."/>
        </authorList>
    </citation>
    <scope>NUCLEOTIDE SEQUENCE [LARGE SCALE GENOMIC DNA]</scope>
    <source>
        <strain evidence="2 3">So ceGT47</strain>
    </source>
</reference>
<dbReference type="InterPro" id="IPR051704">
    <property type="entry name" value="FAD_aromatic-hydroxylase"/>
</dbReference>
<evidence type="ECO:0000313" key="3">
    <source>
        <dbReference type="Proteomes" id="UP000295781"/>
    </source>
</evidence>
<evidence type="ECO:0000313" key="2">
    <source>
        <dbReference type="EMBL" id="AUX26432.1"/>
    </source>
</evidence>
<organism evidence="2 3">
    <name type="scientific">Sorangium cellulosum</name>
    <name type="common">Polyangium cellulosum</name>
    <dbReference type="NCBI Taxonomy" id="56"/>
    <lineage>
        <taxon>Bacteria</taxon>
        <taxon>Pseudomonadati</taxon>
        <taxon>Myxococcota</taxon>
        <taxon>Polyangia</taxon>
        <taxon>Polyangiales</taxon>
        <taxon>Polyangiaceae</taxon>
        <taxon>Sorangium</taxon>
    </lineage>
</organism>
<dbReference type="InterPro" id="IPR036188">
    <property type="entry name" value="FAD/NAD-bd_sf"/>
</dbReference>
<gene>
    <name evidence="2" type="ORF">SOCEGT47_069940</name>
</gene>
<dbReference type="PRINTS" id="PR00420">
    <property type="entry name" value="RNGMNOXGNASE"/>
</dbReference>
<dbReference type="Gene3D" id="3.50.50.60">
    <property type="entry name" value="FAD/NAD(P)-binding domain"/>
    <property type="match status" value="1"/>
</dbReference>
<dbReference type="AlphaFoldDB" id="A0A4V0NEJ9"/>
<dbReference type="InterPro" id="IPR002938">
    <property type="entry name" value="FAD-bd"/>
</dbReference>
<protein>
    <submittedName>
        <fullName evidence="2">FAD dependent oxidoreductase</fullName>
    </submittedName>
</protein>
<name>A0A4V0NEJ9_SORCE</name>
<dbReference type="Pfam" id="PF01494">
    <property type="entry name" value="FAD_binding_3"/>
    <property type="match status" value="1"/>
</dbReference>
<dbReference type="Proteomes" id="UP000295781">
    <property type="component" value="Chromosome"/>
</dbReference>
<dbReference type="PANTHER" id="PTHR46865:SF8">
    <property type="entry name" value="POSSIBLE OXIDOREDUCTASE"/>
    <property type="match status" value="1"/>
</dbReference>
<proteinExistence type="predicted"/>